<dbReference type="GO" id="GO:0009103">
    <property type="term" value="P:lipopolysaccharide biosynthetic process"/>
    <property type="evidence" value="ECO:0007669"/>
    <property type="project" value="TreeGrafter"/>
</dbReference>
<feature type="domain" description="Glycosyl transferase family 1" evidence="2">
    <location>
        <begin position="182"/>
        <end position="339"/>
    </location>
</feature>
<dbReference type="GO" id="GO:0016757">
    <property type="term" value="F:glycosyltransferase activity"/>
    <property type="evidence" value="ECO:0007669"/>
    <property type="project" value="InterPro"/>
</dbReference>
<gene>
    <name evidence="3" type="ORF">AC244_14605</name>
</gene>
<evidence type="ECO:0000259" key="2">
    <source>
        <dbReference type="Pfam" id="PF00534"/>
    </source>
</evidence>
<sequence>MKTISINGRFLTQPLTGVQRFAREITRALDARIAAGDVPAALKDVRWRLLAPASAPDDLQLSAISIERFGSGPGHLWEQGPLYWRTRGDTLIGLGGSGPVLHSDQVVVIHDVTLFRHPASFGRGYRLFHGALGYILTRRAKIGTVSYFSRGELADVFRVPATGIDVIYNATDHFSGLQPDREIVAKLGLADTPFFLLVGTLKPNKNVEFAVRAFEALGETGSKLVVVGGTDPSVFRDIAPTSRGNLVFPGRLTDAEIAGLQRHATAFLFPSLYEGFGIPPLEAMTQGCPVLAADIPPVREACGEAALYFDPTKAETLVEVMRHISVDAALRRQLARAGHENAERFSWNASAVVLLNLLAAGRG</sequence>
<dbReference type="PANTHER" id="PTHR46401">
    <property type="entry name" value="GLYCOSYLTRANSFERASE WBBK-RELATED"/>
    <property type="match status" value="1"/>
</dbReference>
<evidence type="ECO:0000313" key="3">
    <source>
        <dbReference type="EMBL" id="KOF18097.1"/>
    </source>
</evidence>
<dbReference type="RefSeq" id="WP_053249550.1">
    <property type="nucleotide sequence ID" value="NZ_LGAP01000008.1"/>
</dbReference>
<accession>A0A0L8BTR9</accession>
<comment type="caution">
    <text evidence="3">The sequence shown here is derived from an EMBL/GenBank/DDBJ whole genome shotgun (WGS) entry which is preliminary data.</text>
</comment>
<dbReference type="InterPro" id="IPR001296">
    <property type="entry name" value="Glyco_trans_1"/>
</dbReference>
<organism evidence="3 4">
    <name type="scientific">Ensifer adhaerens</name>
    <name type="common">Sinorhizobium morelense</name>
    <dbReference type="NCBI Taxonomy" id="106592"/>
    <lineage>
        <taxon>Bacteria</taxon>
        <taxon>Pseudomonadati</taxon>
        <taxon>Pseudomonadota</taxon>
        <taxon>Alphaproteobacteria</taxon>
        <taxon>Hyphomicrobiales</taxon>
        <taxon>Rhizobiaceae</taxon>
        <taxon>Sinorhizobium/Ensifer group</taxon>
        <taxon>Ensifer</taxon>
    </lineage>
</organism>
<dbReference type="PATRIC" id="fig|106592.7.peg.7199"/>
<keyword evidence="1 3" id="KW-0808">Transferase</keyword>
<dbReference type="OrthoDB" id="9801609at2"/>
<dbReference type="CDD" id="cd03809">
    <property type="entry name" value="GT4_MtfB-like"/>
    <property type="match status" value="1"/>
</dbReference>
<dbReference type="SUPFAM" id="SSF53756">
    <property type="entry name" value="UDP-Glycosyltransferase/glycogen phosphorylase"/>
    <property type="match status" value="1"/>
</dbReference>
<evidence type="ECO:0000256" key="1">
    <source>
        <dbReference type="ARBA" id="ARBA00022679"/>
    </source>
</evidence>
<protein>
    <submittedName>
        <fullName evidence="3">Glycosyl transferase</fullName>
    </submittedName>
</protein>
<dbReference type="Proteomes" id="UP000037425">
    <property type="component" value="Unassembled WGS sequence"/>
</dbReference>
<dbReference type="Pfam" id="PF00534">
    <property type="entry name" value="Glycos_transf_1"/>
    <property type="match status" value="1"/>
</dbReference>
<evidence type="ECO:0000313" key="4">
    <source>
        <dbReference type="Proteomes" id="UP000037425"/>
    </source>
</evidence>
<dbReference type="AlphaFoldDB" id="A0A0L8BTR9"/>
<dbReference type="Gene3D" id="3.40.50.2000">
    <property type="entry name" value="Glycogen Phosphorylase B"/>
    <property type="match status" value="1"/>
</dbReference>
<reference evidence="4" key="1">
    <citation type="submission" date="2015-07" db="EMBL/GenBank/DDBJ databases">
        <title>Whole genome sequence of an Ensifer adhaerens strain isolated from a cave pool in the Wind Cave National Park.</title>
        <authorList>
            <person name="Eng W.W.H."/>
            <person name="Gan H.M."/>
            <person name="Barton H.A."/>
            <person name="Savka M.A."/>
        </authorList>
    </citation>
    <scope>NUCLEOTIDE SEQUENCE [LARGE SCALE GENOMIC DNA]</scope>
    <source>
        <strain evidence="4">SD006</strain>
    </source>
</reference>
<name>A0A0L8BTR9_ENSAD</name>
<dbReference type="PANTHER" id="PTHR46401:SF2">
    <property type="entry name" value="GLYCOSYLTRANSFERASE WBBK-RELATED"/>
    <property type="match status" value="1"/>
</dbReference>
<proteinExistence type="predicted"/>
<dbReference type="EMBL" id="LGAP01000008">
    <property type="protein sequence ID" value="KOF18097.1"/>
    <property type="molecule type" value="Genomic_DNA"/>
</dbReference>